<dbReference type="InterPro" id="IPR051948">
    <property type="entry name" value="Hsp70_co-chaperone_J-domain"/>
</dbReference>
<sequence>MKAGALHLFLLLASSSLLVLARKDYYEILQVSRGAGESQIKRSHRKLAVQYLPDKVTGTEEEKAAAARKFADINNAYEALSDPSKREIYDRHGEEGLKQHGQQNAGRPGGGSSIFDMCRLDDSFITNNLNDSVPQR</sequence>
<evidence type="ECO:0000256" key="1">
    <source>
        <dbReference type="ARBA" id="ARBA00023186"/>
    </source>
</evidence>
<organism evidence="5 6">
    <name type="scientific">Chlamydomonas eustigma</name>
    <dbReference type="NCBI Taxonomy" id="1157962"/>
    <lineage>
        <taxon>Eukaryota</taxon>
        <taxon>Viridiplantae</taxon>
        <taxon>Chlorophyta</taxon>
        <taxon>core chlorophytes</taxon>
        <taxon>Chlorophyceae</taxon>
        <taxon>CS clade</taxon>
        <taxon>Chlamydomonadales</taxon>
        <taxon>Chlamydomonadaceae</taxon>
        <taxon>Chlamydomonas</taxon>
    </lineage>
</organism>
<comment type="caution">
    <text evidence="5">The sequence shown here is derived from an EMBL/GenBank/DDBJ whole genome shotgun (WGS) entry which is preliminary data.</text>
</comment>
<dbReference type="InterPro" id="IPR001623">
    <property type="entry name" value="DnaJ_domain"/>
</dbReference>
<dbReference type="Gene3D" id="1.10.287.110">
    <property type="entry name" value="DnaJ domain"/>
    <property type="match status" value="1"/>
</dbReference>
<dbReference type="SMART" id="SM00271">
    <property type="entry name" value="DnaJ"/>
    <property type="match status" value="1"/>
</dbReference>
<evidence type="ECO:0000259" key="4">
    <source>
        <dbReference type="PROSITE" id="PS50076"/>
    </source>
</evidence>
<evidence type="ECO:0000256" key="3">
    <source>
        <dbReference type="SAM" id="SignalP"/>
    </source>
</evidence>
<proteinExistence type="predicted"/>
<dbReference type="GO" id="GO:0036503">
    <property type="term" value="P:ERAD pathway"/>
    <property type="evidence" value="ECO:0007669"/>
    <property type="project" value="TreeGrafter"/>
</dbReference>
<accession>A0A250WXK9</accession>
<evidence type="ECO:0000256" key="2">
    <source>
        <dbReference type="SAM" id="MobiDB-lite"/>
    </source>
</evidence>
<feature type="chain" id="PRO_5013213513" description="J domain-containing protein" evidence="3">
    <location>
        <begin position="22"/>
        <end position="136"/>
    </location>
</feature>
<feature type="compositionally biased region" description="Basic and acidic residues" evidence="2">
    <location>
        <begin position="89"/>
        <end position="98"/>
    </location>
</feature>
<name>A0A250WXK9_9CHLO</name>
<dbReference type="SUPFAM" id="SSF46565">
    <property type="entry name" value="Chaperone J-domain"/>
    <property type="match status" value="1"/>
</dbReference>
<feature type="domain" description="J" evidence="4">
    <location>
        <begin position="24"/>
        <end position="93"/>
    </location>
</feature>
<dbReference type="GO" id="GO:0005783">
    <property type="term" value="C:endoplasmic reticulum"/>
    <property type="evidence" value="ECO:0007669"/>
    <property type="project" value="TreeGrafter"/>
</dbReference>
<dbReference type="GO" id="GO:0051787">
    <property type="term" value="F:misfolded protein binding"/>
    <property type="evidence" value="ECO:0007669"/>
    <property type="project" value="TreeGrafter"/>
</dbReference>
<dbReference type="AlphaFoldDB" id="A0A250WXK9"/>
<reference evidence="5 6" key="1">
    <citation type="submission" date="2017-08" db="EMBL/GenBank/DDBJ databases">
        <title>Acidophilic green algal genome provides insights into adaptation to an acidic environment.</title>
        <authorList>
            <person name="Hirooka S."/>
            <person name="Hirose Y."/>
            <person name="Kanesaki Y."/>
            <person name="Higuchi S."/>
            <person name="Fujiwara T."/>
            <person name="Onuma R."/>
            <person name="Era A."/>
            <person name="Ohbayashi R."/>
            <person name="Uzuka A."/>
            <person name="Nozaki H."/>
            <person name="Yoshikawa H."/>
            <person name="Miyagishima S.Y."/>
        </authorList>
    </citation>
    <scope>NUCLEOTIDE SEQUENCE [LARGE SCALE GENOMIC DNA]</scope>
    <source>
        <strain evidence="5 6">NIES-2499</strain>
    </source>
</reference>
<gene>
    <name evidence="5" type="ORF">CEUSTIGMA_g2959.t1</name>
</gene>
<dbReference type="PROSITE" id="PS00636">
    <property type="entry name" value="DNAJ_1"/>
    <property type="match status" value="1"/>
</dbReference>
<dbReference type="CDD" id="cd06257">
    <property type="entry name" value="DnaJ"/>
    <property type="match status" value="1"/>
</dbReference>
<dbReference type="EMBL" id="BEGY01000012">
    <property type="protein sequence ID" value="GAX75516.1"/>
    <property type="molecule type" value="Genomic_DNA"/>
</dbReference>
<dbReference type="OrthoDB" id="550424at2759"/>
<feature type="signal peptide" evidence="3">
    <location>
        <begin position="1"/>
        <end position="21"/>
    </location>
</feature>
<dbReference type="PROSITE" id="PS50076">
    <property type="entry name" value="DNAJ_2"/>
    <property type="match status" value="1"/>
</dbReference>
<dbReference type="Proteomes" id="UP000232323">
    <property type="component" value="Unassembled WGS sequence"/>
</dbReference>
<dbReference type="GO" id="GO:0051087">
    <property type="term" value="F:protein-folding chaperone binding"/>
    <property type="evidence" value="ECO:0007669"/>
    <property type="project" value="TreeGrafter"/>
</dbReference>
<dbReference type="InterPro" id="IPR018253">
    <property type="entry name" value="DnaJ_domain_CS"/>
</dbReference>
<evidence type="ECO:0000313" key="5">
    <source>
        <dbReference type="EMBL" id="GAX75516.1"/>
    </source>
</evidence>
<keyword evidence="1" id="KW-0143">Chaperone</keyword>
<keyword evidence="3" id="KW-0732">Signal</keyword>
<dbReference type="PANTHER" id="PTHR44360:SF1">
    <property type="entry name" value="DNAJ HOMOLOG SUBFAMILY B MEMBER 9"/>
    <property type="match status" value="1"/>
</dbReference>
<evidence type="ECO:0000313" key="6">
    <source>
        <dbReference type="Proteomes" id="UP000232323"/>
    </source>
</evidence>
<keyword evidence="6" id="KW-1185">Reference proteome</keyword>
<dbReference type="Pfam" id="PF00226">
    <property type="entry name" value="DnaJ"/>
    <property type="match status" value="1"/>
</dbReference>
<dbReference type="InterPro" id="IPR036869">
    <property type="entry name" value="J_dom_sf"/>
</dbReference>
<dbReference type="STRING" id="1157962.A0A250WXK9"/>
<dbReference type="PANTHER" id="PTHR44360">
    <property type="entry name" value="DNAJ HOMOLOG SUBFAMILY B MEMBER 9"/>
    <property type="match status" value="1"/>
</dbReference>
<dbReference type="PRINTS" id="PR00625">
    <property type="entry name" value="JDOMAIN"/>
</dbReference>
<protein>
    <recommendedName>
        <fullName evidence="4">J domain-containing protein</fullName>
    </recommendedName>
</protein>
<feature type="region of interest" description="Disordered" evidence="2">
    <location>
        <begin position="89"/>
        <end position="112"/>
    </location>
</feature>